<dbReference type="GeneID" id="39749288"/>
<dbReference type="OrthoDB" id="2019031at2759"/>
<dbReference type="InterPro" id="IPR013584">
    <property type="entry name" value="RAP"/>
</dbReference>
<sequence length="1699" mass="201327">MLRGTIIPNNIIKIGKRWFVDKESVFFSSKKRQKNTLSQYIEINKQILNNENIFEIVKLIKDNKKNVNIINCVTFVHKLIRIICYSNDTRYLKNAAYVNEEIEEKIKIIFHYFTKNKENIKVNNYNKRLFSSFIWSLSKYVNLFKGNDKHDIFVNTTLNNDLVLQCTDKVQRLKKVLLINEGKKNARDVQNLCVSKENHPNGMQNVKYGSSSVTKGYLGNIGNDKLSRTLIYYGMNSPFQKLDNQEEQFQCKGKNNPPMGGGTVRYSLCNNFSLLCHYADAYLPSLNPSRYVLVLWSLSKLNKNSKELHERYYHRSVNLIPLLKVKELIILLYTYSYINFSNIEFYLKMKNFIMSRNIHKKIVSAKENESVVNMLLSFANQNIFLQDLFESTVNQILHSNFFLNSLKNNELITILFCLCKCPFLYIPDDNNFRILEKKEKKECVRKNILLYELLKKKIMKRYAKIRHQNGSIFWMHEYGNIFLRHENIFEGVKRNTSFSLKNLILLVWSLSLKYIYSAQLLLSCFIHLNGLMKNQNYVYNSYNMLTNLYFSLLSFLLEDEIVINLYFNREELNALHLLDEYVNAFKTHFSTFKKAINMNQRENDISVSNMQKVIFNFLCTYFKDSKNVSILLEYKNILNLSVDILLLRTSSSAHMVENISASVEELHGIFLCNQIFNYNGVGNISPDGSVDRKKDKESSNSIKVRASKCSKMNNGVSSGIPFVYHISYKTLCTWEKRECNRSTEMFNTKKSNNSMKKMTNLFVTLEKTNMSCEEIRSNLYGFIERIKNLNEKMDARELKKIFKDIHIFFEKYFIHIKEHNLISFFYKFSFLFPQFYKLKNNSNGNSCSTDFLKIFSYYHDYTTITFFKNVNSKKVYHFVDICWVYFRYMKYFLIQLKEINEDKRMSREKKTEKITNEMILEEIRKITSIFDTIIKNKMISEQMIERMSSKNMAQLISIFLHHNNSNIVEYLKKNNFHNIIFTIKDIIFILNALTKSDFVWEIEKKMFCNKFIEHIDKCGVRDLVEFTYLCAELKCSSDYISIHIRNKINSPVFLLPLPKRRNENRNKVERKIDPSDKKQDVCSASSTRIKFIETFEQDELSLFVRNCYRMHCFDKHFFDTLCEVILKRYRTLSEKNLCIVLPSFARIYCLHKGRGIFPNIGLKPGNGQYAKGCRINQDDEIDRIDRIDRSDEDSETNDILDPDISNCRYDVPVSLKRLVKNAEVKIVSNKNVNFINLAYFMEAITLLKIENKRAYTLCVKEVEHKIASHVYNEREDLRGNKKKNWGGTEKEVKLLSKILWCMSYYHRTEFALTLKITNFLLKNGIYKYVSPEIFISVFLYYIKSRIYSRTLFQKMGETIRMNISLNDHFARSEIKRQGNFKLSLITELYGTMAWAYAFTYCYADDVKLKTVEATTMKKNNHEEKSRKSEKKKKINTEYETLKSEIKNDSIFLNKIYTFLLTEMKILQKYQGGVSFLLLARYLWGIAIVNLINEKVLDFINSYNWNAIKITEQNNMHLHMILTFWLRVKYSFSDIKICKDFYKFKDQIICLFLKKKKKKTLKGNDHKDTNNISDFHHQINQILDKYEIKYENEYITEDFLSVDLVITDESTGYKIAIEVDGPSHHLLILDKIDPRVKKLYVQCGTTYFKNWLLKRMGWMIINIPSYEWNKLKEEEKDIYVIRKLSSCSEYHKNHLEKWLK</sequence>
<evidence type="ECO:0000313" key="2">
    <source>
        <dbReference type="EMBL" id="GAW82551.1"/>
    </source>
</evidence>
<gene>
    <name evidence="2" type="ORF">PGO_125490</name>
</gene>
<dbReference type="Proteomes" id="UP000195521">
    <property type="component" value="Unassembled WGS sequence"/>
</dbReference>
<dbReference type="RefSeq" id="XP_028545140.1">
    <property type="nucleotide sequence ID" value="XM_028689339.1"/>
</dbReference>
<protein>
    <recommendedName>
        <fullName evidence="1">RAP domain-containing protein</fullName>
    </recommendedName>
</protein>
<dbReference type="EMBL" id="BDQF01000013">
    <property type="protein sequence ID" value="GAW82551.1"/>
    <property type="molecule type" value="Genomic_DNA"/>
</dbReference>
<comment type="caution">
    <text evidence="2">The sequence shown here is derived from an EMBL/GenBank/DDBJ whole genome shotgun (WGS) entry which is preliminary data.</text>
</comment>
<keyword evidence="3" id="KW-1185">Reference proteome</keyword>
<evidence type="ECO:0000259" key="1">
    <source>
        <dbReference type="PROSITE" id="PS51286"/>
    </source>
</evidence>
<name>A0A1Y1JJB6_PLAGO</name>
<organism evidence="2 3">
    <name type="scientific">Plasmodium gonderi</name>
    <dbReference type="NCBI Taxonomy" id="77519"/>
    <lineage>
        <taxon>Eukaryota</taxon>
        <taxon>Sar</taxon>
        <taxon>Alveolata</taxon>
        <taxon>Apicomplexa</taxon>
        <taxon>Aconoidasida</taxon>
        <taxon>Haemosporida</taxon>
        <taxon>Plasmodiidae</taxon>
        <taxon>Plasmodium</taxon>
        <taxon>Plasmodium (Plasmodium)</taxon>
    </lineage>
</organism>
<dbReference type="SMART" id="SM00952">
    <property type="entry name" value="RAP"/>
    <property type="match status" value="1"/>
</dbReference>
<feature type="domain" description="RAP" evidence="1">
    <location>
        <begin position="1614"/>
        <end position="1682"/>
    </location>
</feature>
<dbReference type="OMA" id="TMAWAYA"/>
<dbReference type="PROSITE" id="PS51286">
    <property type="entry name" value="RAP"/>
    <property type="match status" value="1"/>
</dbReference>
<proteinExistence type="predicted"/>
<evidence type="ECO:0000313" key="3">
    <source>
        <dbReference type="Proteomes" id="UP000195521"/>
    </source>
</evidence>
<reference evidence="3" key="1">
    <citation type="submission" date="2017-04" db="EMBL/GenBank/DDBJ databases">
        <title>Plasmodium gonderi genome.</title>
        <authorList>
            <person name="Arisue N."/>
            <person name="Honma H."/>
            <person name="Kawai S."/>
            <person name="Tougan T."/>
            <person name="Tanabe K."/>
            <person name="Horii T."/>
        </authorList>
    </citation>
    <scope>NUCLEOTIDE SEQUENCE [LARGE SCALE GENOMIC DNA]</scope>
    <source>
        <strain evidence="3">ATCC 30045</strain>
    </source>
</reference>
<accession>A0A1Y1JJB6</accession>
<dbReference type="Pfam" id="PF08373">
    <property type="entry name" value="RAP"/>
    <property type="match status" value="1"/>
</dbReference>